<dbReference type="PANTHER" id="PTHR37841">
    <property type="entry name" value="GLR2918 PROTEIN"/>
    <property type="match status" value="1"/>
</dbReference>
<gene>
    <name evidence="2" type="ORF">A500_18677</name>
</gene>
<reference evidence="2 3" key="1">
    <citation type="submission" date="2013-03" db="EMBL/GenBank/DDBJ databases">
        <title>Whole genome shotgun sequencing of Clostridium sartagoforme AAU1.</title>
        <authorList>
            <person name="Joshi C.G."/>
            <person name="Duggirala S.M."/>
            <person name="Nathani N.M."/>
            <person name="Bhatt V.D."/>
            <person name="Patel A.K."/>
            <person name="Pandya P.R."/>
            <person name="KaPatel J.A."/>
        </authorList>
    </citation>
    <scope>NUCLEOTIDE SEQUENCE [LARGE SCALE GENOMIC DNA]</scope>
    <source>
        <strain evidence="2 3">AAU1</strain>
    </source>
</reference>
<dbReference type="Pfam" id="PF14903">
    <property type="entry name" value="WG_beta_rep"/>
    <property type="match status" value="5"/>
</dbReference>
<evidence type="ECO:0000259" key="1">
    <source>
        <dbReference type="Pfam" id="PF11738"/>
    </source>
</evidence>
<dbReference type="PANTHER" id="PTHR37841:SF1">
    <property type="entry name" value="DUF3298 DOMAIN-CONTAINING PROTEIN"/>
    <property type="match status" value="1"/>
</dbReference>
<sequence>MSSRKKNKRKELKRQVEMINEKLYPALENTAKGRLYGYMNSRGDFLIQPIYTNAYDFNNKGLAVVQYGEKFGIINKRGEYVVKPIYDNINDFKENRAIFSLNNNMGVFNEKGNIINNKDYDYISDYNEKRAIIGSQTVDEGYRYGYLYFDGTEEIQPIYLDVGKFKNSIALIKVRNGEYRLINLYEQVINTYNYNYVSQYGEGLMVFGNSQDGPLGYIDIGGQVVIPPKFKQAEAFKDGVAVVSEADSFGGPYGVINKKGEYIYQPIFNDIKNIGEDRLALGMGIGEGDIKLRNIYAIGDTSGKVLTDFIYRYVGEYKDGLAYASDETNTFFIDNSGNKVTDLPSVSGSGELSVKNGLIYANIDNSPYYLDKSGNVVHKPSDIIKLDDKYSILIQKYKPNINYLIYYPKVQGLDDENVEAEINNRLRRFSYFIPEDEKGNQKNTPITEDDILDYDYYGDFSIKYFEKNLLGLEIEGYYYPVKAAHGMPIKKTPIIDLKTGKFYTLSDLFMGGVNWVGELNNIIKDRIDNDKQYDYVFKEQFKGINPDQGFYIDDNNLYIYFQPYEIGPYSAGFITFKIPFSEIQGMINKNGDFYKALRS</sequence>
<comment type="caution">
    <text evidence="2">The sequence shown here is derived from an EMBL/GenBank/DDBJ whole genome shotgun (WGS) entry which is preliminary data.</text>
</comment>
<dbReference type="Proteomes" id="UP000013988">
    <property type="component" value="Unassembled WGS sequence"/>
</dbReference>
<dbReference type="Pfam" id="PF11738">
    <property type="entry name" value="DUF3298"/>
    <property type="match status" value="1"/>
</dbReference>
<dbReference type="InterPro" id="IPR021729">
    <property type="entry name" value="DUF3298"/>
</dbReference>
<proteinExistence type="predicted"/>
<feature type="domain" description="DUF3298" evidence="1">
    <location>
        <begin position="506"/>
        <end position="581"/>
    </location>
</feature>
<dbReference type="Gene3D" id="3.30.565.40">
    <property type="entry name" value="Fervidobacterium nodosum Rt17-B1 like"/>
    <property type="match status" value="1"/>
</dbReference>
<dbReference type="PATRIC" id="fig|1202534.3.peg.3724"/>
<organism evidence="2 3">
    <name type="scientific">Clostridium sartagoforme AAU1</name>
    <dbReference type="NCBI Taxonomy" id="1202534"/>
    <lineage>
        <taxon>Bacteria</taxon>
        <taxon>Bacillati</taxon>
        <taxon>Bacillota</taxon>
        <taxon>Clostridia</taxon>
        <taxon>Eubacteriales</taxon>
        <taxon>Clostridiaceae</taxon>
        <taxon>Clostridium</taxon>
    </lineage>
</organism>
<dbReference type="InterPro" id="IPR032774">
    <property type="entry name" value="WG_beta_rep"/>
</dbReference>
<dbReference type="Gene3D" id="3.90.640.20">
    <property type="entry name" value="Heat-shock cognate protein, ATPase"/>
    <property type="match status" value="1"/>
</dbReference>
<dbReference type="InterPro" id="IPR037126">
    <property type="entry name" value="PdaC/RsiV-like_sf"/>
</dbReference>
<keyword evidence="3" id="KW-1185">Reference proteome</keyword>
<dbReference type="RefSeq" id="WP_016208947.1">
    <property type="nucleotide sequence ID" value="NZ_ASRV01000225.1"/>
</dbReference>
<accession>R9BSG6</accession>
<protein>
    <recommendedName>
        <fullName evidence="1">DUF3298 domain-containing protein</fullName>
    </recommendedName>
</protein>
<evidence type="ECO:0000313" key="3">
    <source>
        <dbReference type="Proteomes" id="UP000013988"/>
    </source>
</evidence>
<dbReference type="OrthoDB" id="210273at2"/>
<dbReference type="EMBL" id="ASRV01000225">
    <property type="protein sequence ID" value="EOR20094.1"/>
    <property type="molecule type" value="Genomic_DNA"/>
</dbReference>
<name>R9BSG6_9CLOT</name>
<dbReference type="AlphaFoldDB" id="R9BSG6"/>
<evidence type="ECO:0000313" key="2">
    <source>
        <dbReference type="EMBL" id="EOR20094.1"/>
    </source>
</evidence>